<evidence type="ECO:0000256" key="7">
    <source>
        <dbReference type="ARBA" id="ARBA00022785"/>
    </source>
</evidence>
<dbReference type="EC" id="2.4.99.17" evidence="10 13"/>
<dbReference type="EMBL" id="JAEPDI010000009">
    <property type="protein sequence ID" value="MCG7939763.1"/>
    <property type="molecule type" value="Genomic_DNA"/>
</dbReference>
<evidence type="ECO:0000256" key="1">
    <source>
        <dbReference type="ARBA" id="ARBA00004496"/>
    </source>
</evidence>
<evidence type="ECO:0000256" key="8">
    <source>
        <dbReference type="ARBA" id="ARBA00052751"/>
    </source>
</evidence>
<accession>A0A9E4K641</accession>
<comment type="subcellular location">
    <subcellularLocation>
        <location evidence="1 13">Cytoplasm</location>
    </subcellularLocation>
</comment>
<comment type="function">
    <text evidence="13">Transfers and isomerizes the ribose moiety from AdoMet to the 7-aminomethyl group of 7-deazaguanine (preQ1-tRNA) to give epoxyqueuosine (oQ-tRNA).</text>
</comment>
<dbReference type="InterPro" id="IPR036100">
    <property type="entry name" value="QueA_sf"/>
</dbReference>
<dbReference type="Gene3D" id="3.40.1780.10">
    <property type="entry name" value="QueA-like"/>
    <property type="match status" value="1"/>
</dbReference>
<name>A0A9E4K641_9GAMM</name>
<evidence type="ECO:0000313" key="15">
    <source>
        <dbReference type="Proteomes" id="UP000886687"/>
    </source>
</evidence>
<keyword evidence="4 13" id="KW-0963">Cytoplasm</keyword>
<comment type="caution">
    <text evidence="14">The sequence shown here is derived from an EMBL/GenBank/DDBJ whole genome shotgun (WGS) entry which is preliminary data.</text>
</comment>
<evidence type="ECO:0000256" key="10">
    <source>
        <dbReference type="ARBA" id="ARBA00066503"/>
    </source>
</evidence>
<evidence type="ECO:0000256" key="13">
    <source>
        <dbReference type="HAMAP-Rule" id="MF_00113"/>
    </source>
</evidence>
<comment type="subunit">
    <text evidence="3 13">Monomer.</text>
</comment>
<evidence type="ECO:0000256" key="3">
    <source>
        <dbReference type="ARBA" id="ARBA00011245"/>
    </source>
</evidence>
<sequence length="346" mass="38706">MRLSDFDYFLPDELIAQYPPEERGSSRLLVLPPNQLSPEDRQFSDLPDLLCAGDLLIFNDTRVMKARLHGKKETGGRLEVLIERITEPTRALAQVRASKSPKINSKILLGEDDARVEVIGREGEFFQLRAVDRDFHALMDQQGHMPLPPYITRQDEGVDESRYQTVYAEKTGAVAAPTAGLHFSNEMLAELAEKGVNQARVTLHVGAGTFQPVRVDDLDQHVMHREYAEVDQAVCDLITKTKQQNGRVIAVGTTSVRSLESAAQTGVLQPFRGDTRLFIRPGFQFNVVDAMITNFHLPQSTLMMLVSAFAGYERLMGAYRHAVEQRYRFFSYGDAMFLTPGASSAA</sequence>
<comment type="similarity">
    <text evidence="9 13">Belongs to the QueA family.</text>
</comment>
<dbReference type="GO" id="GO:0051075">
    <property type="term" value="F:S-adenosylmethionine:tRNA ribosyltransferase-isomerase activity"/>
    <property type="evidence" value="ECO:0007669"/>
    <property type="project" value="UniProtKB-EC"/>
</dbReference>
<dbReference type="AlphaFoldDB" id="A0A9E4K641"/>
<dbReference type="GO" id="GO:0008616">
    <property type="term" value="P:tRNA queuosine(34) biosynthetic process"/>
    <property type="evidence" value="ECO:0007669"/>
    <property type="project" value="UniProtKB-UniRule"/>
</dbReference>
<comment type="catalytic activity">
    <reaction evidence="8 13">
        <text>7-aminomethyl-7-carbaguanosine(34) in tRNA + S-adenosyl-L-methionine = epoxyqueuosine(34) in tRNA + adenine + L-methionine + 2 H(+)</text>
        <dbReference type="Rhea" id="RHEA:32155"/>
        <dbReference type="Rhea" id="RHEA-COMP:10342"/>
        <dbReference type="Rhea" id="RHEA-COMP:18582"/>
        <dbReference type="ChEBI" id="CHEBI:15378"/>
        <dbReference type="ChEBI" id="CHEBI:16708"/>
        <dbReference type="ChEBI" id="CHEBI:57844"/>
        <dbReference type="ChEBI" id="CHEBI:59789"/>
        <dbReference type="ChEBI" id="CHEBI:82833"/>
        <dbReference type="ChEBI" id="CHEBI:194443"/>
        <dbReference type="EC" id="2.4.99.17"/>
    </reaction>
</comment>
<dbReference type="HAMAP" id="MF_00113">
    <property type="entry name" value="QueA"/>
    <property type="match status" value="1"/>
</dbReference>
<dbReference type="GO" id="GO:0005737">
    <property type="term" value="C:cytoplasm"/>
    <property type="evidence" value="ECO:0007669"/>
    <property type="project" value="UniProtKB-SubCell"/>
</dbReference>
<dbReference type="InterPro" id="IPR042119">
    <property type="entry name" value="QueA_dom2"/>
</dbReference>
<dbReference type="InterPro" id="IPR042118">
    <property type="entry name" value="QueA_dom1"/>
</dbReference>
<keyword evidence="7 13" id="KW-0671">Queuosine biosynthesis</keyword>
<evidence type="ECO:0000256" key="2">
    <source>
        <dbReference type="ARBA" id="ARBA00004691"/>
    </source>
</evidence>
<reference evidence="14" key="1">
    <citation type="journal article" date="2021" name="Proc. Natl. Acad. Sci. U.S.A.">
        <title>Global biogeography of chemosynthetic symbionts reveals both localized and globally distributed symbiont groups. .</title>
        <authorList>
            <person name="Osvatic J.T."/>
            <person name="Wilkins L.G.E."/>
            <person name="Leibrecht L."/>
            <person name="Leray M."/>
            <person name="Zauner S."/>
            <person name="Polzin J."/>
            <person name="Camacho Y."/>
            <person name="Gros O."/>
            <person name="van Gils J.A."/>
            <person name="Eisen J.A."/>
            <person name="Petersen J.M."/>
            <person name="Yuen B."/>
        </authorList>
    </citation>
    <scope>NUCLEOTIDE SEQUENCE</scope>
    <source>
        <strain evidence="14">MAGL173</strain>
    </source>
</reference>
<dbReference type="InterPro" id="IPR003699">
    <property type="entry name" value="QueA"/>
</dbReference>
<organism evidence="14 15">
    <name type="scientific">Candidatus Thiodiazotropha lotti</name>
    <dbReference type="NCBI Taxonomy" id="2792787"/>
    <lineage>
        <taxon>Bacteria</taxon>
        <taxon>Pseudomonadati</taxon>
        <taxon>Pseudomonadota</taxon>
        <taxon>Gammaproteobacteria</taxon>
        <taxon>Chromatiales</taxon>
        <taxon>Sedimenticolaceae</taxon>
        <taxon>Candidatus Thiodiazotropha</taxon>
    </lineage>
</organism>
<keyword evidence="6 13" id="KW-0949">S-adenosyl-L-methionine</keyword>
<comment type="pathway">
    <text evidence="2 13">tRNA modification; tRNA-queuosine biosynthesis.</text>
</comment>
<dbReference type="Proteomes" id="UP000886687">
    <property type="component" value="Unassembled WGS sequence"/>
</dbReference>
<dbReference type="NCBIfam" id="NF001140">
    <property type="entry name" value="PRK00147.1"/>
    <property type="match status" value="1"/>
</dbReference>
<keyword evidence="5 13" id="KW-0808">Transferase</keyword>
<dbReference type="Pfam" id="PF02547">
    <property type="entry name" value="Queuosine_synth"/>
    <property type="match status" value="1"/>
</dbReference>
<dbReference type="FunFam" id="3.40.1780.10:FF:000001">
    <property type="entry name" value="S-adenosylmethionine:tRNA ribosyltransferase-isomerase"/>
    <property type="match status" value="1"/>
</dbReference>
<evidence type="ECO:0000256" key="12">
    <source>
        <dbReference type="ARBA" id="ARBA00076160"/>
    </source>
</evidence>
<dbReference type="Gene3D" id="2.40.10.240">
    <property type="entry name" value="QueA-like"/>
    <property type="match status" value="1"/>
</dbReference>
<dbReference type="SUPFAM" id="SSF111337">
    <property type="entry name" value="QueA-like"/>
    <property type="match status" value="1"/>
</dbReference>
<proteinExistence type="inferred from homology"/>
<evidence type="ECO:0000256" key="9">
    <source>
        <dbReference type="ARBA" id="ARBA00061210"/>
    </source>
</evidence>
<dbReference type="PANTHER" id="PTHR30307:SF0">
    <property type="entry name" value="S-ADENOSYLMETHIONINE:TRNA RIBOSYLTRANSFERASE-ISOMERASE"/>
    <property type="match status" value="1"/>
</dbReference>
<evidence type="ECO:0000256" key="6">
    <source>
        <dbReference type="ARBA" id="ARBA00022691"/>
    </source>
</evidence>
<evidence type="ECO:0000256" key="5">
    <source>
        <dbReference type="ARBA" id="ARBA00022679"/>
    </source>
</evidence>
<gene>
    <name evidence="13 14" type="primary">queA</name>
    <name evidence="14" type="ORF">JAZ04_13035</name>
</gene>
<dbReference type="NCBIfam" id="TIGR00113">
    <property type="entry name" value="queA"/>
    <property type="match status" value="1"/>
</dbReference>
<keyword evidence="14" id="KW-0328">Glycosyltransferase</keyword>
<evidence type="ECO:0000313" key="14">
    <source>
        <dbReference type="EMBL" id="MCG7939763.1"/>
    </source>
</evidence>
<protein>
    <recommendedName>
        <fullName evidence="11 13">S-adenosylmethionine:tRNA ribosyltransferase-isomerase</fullName>
        <ecNumber evidence="10 13">2.4.99.17</ecNumber>
    </recommendedName>
    <alternativeName>
        <fullName evidence="12 13">Queuosine biosynthesis protein QueA</fullName>
    </alternativeName>
</protein>
<evidence type="ECO:0000256" key="4">
    <source>
        <dbReference type="ARBA" id="ARBA00022490"/>
    </source>
</evidence>
<evidence type="ECO:0000256" key="11">
    <source>
        <dbReference type="ARBA" id="ARBA00069325"/>
    </source>
</evidence>
<dbReference type="PANTHER" id="PTHR30307">
    <property type="entry name" value="S-ADENOSYLMETHIONINE:TRNA RIBOSYLTRANSFERASE-ISOMERASE"/>
    <property type="match status" value="1"/>
</dbReference>